<keyword evidence="2" id="KW-0732">Signal</keyword>
<feature type="compositionally biased region" description="Low complexity" evidence="1">
    <location>
        <begin position="247"/>
        <end position="275"/>
    </location>
</feature>
<reference evidence="4" key="1">
    <citation type="submission" date="2013-07" db="EMBL/GenBank/DDBJ databases">
        <title>The genome of Eucalyptus grandis.</title>
        <authorList>
            <person name="Schmutz J."/>
            <person name="Hayes R."/>
            <person name="Myburg A."/>
            <person name="Tuskan G."/>
            <person name="Grattapaglia D."/>
            <person name="Rokhsar D.S."/>
        </authorList>
    </citation>
    <scope>NUCLEOTIDE SEQUENCE</scope>
    <source>
        <tissue evidence="4">Leaf extractions</tissue>
    </source>
</reference>
<dbReference type="AlphaFoldDB" id="A0A059D9U1"/>
<evidence type="ECO:0000256" key="2">
    <source>
        <dbReference type="SAM" id="SignalP"/>
    </source>
</evidence>
<dbReference type="KEGG" id="egr:104433697"/>
<dbReference type="eggNOG" id="ENOG502QTG9">
    <property type="taxonomic scope" value="Eukaryota"/>
</dbReference>
<dbReference type="Pfam" id="PF07889">
    <property type="entry name" value="DUF1664"/>
    <property type="match status" value="1"/>
</dbReference>
<sequence>MALPIGKLAILVGAGVVGSVLAKEGRMPSVSDVFSGAFKVLKGIKKDESTSSANKPRNDSLMAQVNSLRQELQILASSRPVTIVTASGTGTSRYGIVIVVVVVGYGYVWWKGWKLPDLMFATRRSLSDACTSIAKQLENVYSSISATKRHLSSRIDRLDCSVDEFAQITAATKDTVSDISANVEAINANVTSVRSAVENLESKIGRIEGKQDSTNIGVLELCSFASSLSNGRTSERSQASLTTSTRAALEPAPSSLASAGHINSLSPSPSNSNGSRQVFRPLQSAVSGSGIMESLGDSEIALRTPNVSNGNQVPKDASSNRSSSSGMFGISRVNASFLTRTHSLTSSVLRQVRSSTQQS</sequence>
<dbReference type="InParanoid" id="A0A059D9U1"/>
<proteinExistence type="predicted"/>
<gene>
    <name evidence="4" type="ORF">EUGRSUZ_B03519</name>
</gene>
<feature type="region of interest" description="Disordered" evidence="1">
    <location>
        <begin position="233"/>
        <end position="277"/>
    </location>
</feature>
<evidence type="ECO:0000259" key="3">
    <source>
        <dbReference type="Pfam" id="PF07889"/>
    </source>
</evidence>
<name>A0A059D9U1_EUCGR</name>
<dbReference type="OrthoDB" id="544175at2759"/>
<feature type="domain" description="DUF1664" evidence="3">
    <location>
        <begin position="93"/>
        <end position="211"/>
    </location>
</feature>
<dbReference type="STRING" id="71139.A0A059D9U1"/>
<organism evidence="4">
    <name type="scientific">Eucalyptus grandis</name>
    <name type="common">Flooded gum</name>
    <dbReference type="NCBI Taxonomy" id="71139"/>
    <lineage>
        <taxon>Eukaryota</taxon>
        <taxon>Viridiplantae</taxon>
        <taxon>Streptophyta</taxon>
        <taxon>Embryophyta</taxon>
        <taxon>Tracheophyta</taxon>
        <taxon>Spermatophyta</taxon>
        <taxon>Magnoliopsida</taxon>
        <taxon>eudicotyledons</taxon>
        <taxon>Gunneridae</taxon>
        <taxon>Pentapetalae</taxon>
        <taxon>rosids</taxon>
        <taxon>malvids</taxon>
        <taxon>Myrtales</taxon>
        <taxon>Myrtaceae</taxon>
        <taxon>Myrtoideae</taxon>
        <taxon>Eucalypteae</taxon>
        <taxon>Eucalyptus</taxon>
    </lineage>
</organism>
<accession>A0A059D9U1</accession>
<feature type="signal peptide" evidence="2">
    <location>
        <begin position="1"/>
        <end position="22"/>
    </location>
</feature>
<feature type="region of interest" description="Disordered" evidence="1">
    <location>
        <begin position="303"/>
        <end position="326"/>
    </location>
</feature>
<evidence type="ECO:0000313" key="4">
    <source>
        <dbReference type="EMBL" id="KCW86950.1"/>
    </source>
</evidence>
<dbReference type="FunCoup" id="A0A059D9U1">
    <property type="interactions" value="2276"/>
</dbReference>
<dbReference type="EMBL" id="KK198754">
    <property type="protein sequence ID" value="KCW86950.1"/>
    <property type="molecule type" value="Genomic_DNA"/>
</dbReference>
<feature type="chain" id="PRO_5001570079" description="DUF1664 domain-containing protein" evidence="2">
    <location>
        <begin position="23"/>
        <end position="359"/>
    </location>
</feature>
<protein>
    <recommendedName>
        <fullName evidence="3">DUF1664 domain-containing protein</fullName>
    </recommendedName>
</protein>
<feature type="compositionally biased region" description="Polar residues" evidence="1">
    <location>
        <begin position="233"/>
        <end position="246"/>
    </location>
</feature>
<dbReference type="PANTHER" id="PTHR47289">
    <property type="entry name" value="TRANSCRIPTION FACTOR, PUTATIVE (DUF1664)-RELATED"/>
    <property type="match status" value="1"/>
</dbReference>
<evidence type="ECO:0000256" key="1">
    <source>
        <dbReference type="SAM" id="MobiDB-lite"/>
    </source>
</evidence>
<dbReference type="PANTHER" id="PTHR47289:SF2">
    <property type="entry name" value="TRANSCRIPTION FACTOR, PUTATIVE (DUF1664)-RELATED"/>
    <property type="match status" value="1"/>
</dbReference>
<dbReference type="OMA" id="AFKIAWR"/>
<dbReference type="InterPro" id="IPR012458">
    <property type="entry name" value="DUF1664"/>
</dbReference>
<dbReference type="Gramene" id="KCW86950">
    <property type="protein sequence ID" value="KCW86950"/>
    <property type="gene ID" value="EUGRSUZ_B03519"/>
</dbReference>